<dbReference type="InParanoid" id="A0A369JEY3"/>
<evidence type="ECO:0000313" key="1">
    <source>
        <dbReference type="EMBL" id="RDB20709.1"/>
    </source>
</evidence>
<evidence type="ECO:0000313" key="2">
    <source>
        <dbReference type="Proteomes" id="UP000076154"/>
    </source>
</evidence>
<sequence>MAKDYFISNCVLRDRRNLLETAHHSSAHIPAYIQQITFVNASPVAYRHQQFTQVALPLSMWMWVRLPREKEYSTAPFYFFPSQHLSKSPWSFNRIDSKPPRGISA</sequence>
<dbReference type="AlphaFoldDB" id="A0A369JEY3"/>
<gene>
    <name evidence="1" type="ORF">Hypma_012116</name>
</gene>
<name>A0A369JEY3_HYPMA</name>
<accession>A0A369JEY3</accession>
<proteinExistence type="predicted"/>
<dbReference type="Proteomes" id="UP000076154">
    <property type="component" value="Unassembled WGS sequence"/>
</dbReference>
<protein>
    <submittedName>
        <fullName evidence="1">Uncharacterized protein</fullName>
    </submittedName>
</protein>
<dbReference type="EMBL" id="LUEZ02000058">
    <property type="protein sequence ID" value="RDB20709.1"/>
    <property type="molecule type" value="Genomic_DNA"/>
</dbReference>
<keyword evidence="2" id="KW-1185">Reference proteome</keyword>
<reference evidence="1" key="1">
    <citation type="submission" date="2018-04" db="EMBL/GenBank/DDBJ databases">
        <title>Whole genome sequencing of Hypsizygus marmoreus.</title>
        <authorList>
            <person name="Choi I.-G."/>
            <person name="Min B."/>
            <person name="Kim J.-G."/>
            <person name="Kim S."/>
            <person name="Oh Y.-L."/>
            <person name="Kong W.-S."/>
            <person name="Park H."/>
            <person name="Jeong J."/>
            <person name="Song E.-S."/>
        </authorList>
    </citation>
    <scope>NUCLEOTIDE SEQUENCE [LARGE SCALE GENOMIC DNA]</scope>
    <source>
        <strain evidence="1">51987-8</strain>
    </source>
</reference>
<comment type="caution">
    <text evidence="1">The sequence shown here is derived from an EMBL/GenBank/DDBJ whole genome shotgun (WGS) entry which is preliminary data.</text>
</comment>
<organism evidence="1 2">
    <name type="scientific">Hypsizygus marmoreus</name>
    <name type="common">White beech mushroom</name>
    <name type="synonym">Agaricus marmoreus</name>
    <dbReference type="NCBI Taxonomy" id="39966"/>
    <lineage>
        <taxon>Eukaryota</taxon>
        <taxon>Fungi</taxon>
        <taxon>Dikarya</taxon>
        <taxon>Basidiomycota</taxon>
        <taxon>Agaricomycotina</taxon>
        <taxon>Agaricomycetes</taxon>
        <taxon>Agaricomycetidae</taxon>
        <taxon>Agaricales</taxon>
        <taxon>Tricholomatineae</taxon>
        <taxon>Lyophyllaceae</taxon>
        <taxon>Hypsizygus</taxon>
    </lineage>
</organism>